<dbReference type="GO" id="GO:0004803">
    <property type="term" value="F:transposase activity"/>
    <property type="evidence" value="ECO:0007669"/>
    <property type="project" value="TreeGrafter"/>
</dbReference>
<feature type="domain" description="Integrase catalytic" evidence="1">
    <location>
        <begin position="128"/>
        <end position="208"/>
    </location>
</feature>
<dbReference type="Proteomes" id="UP000247591">
    <property type="component" value="Unassembled WGS sequence"/>
</dbReference>
<dbReference type="GO" id="GO:0005829">
    <property type="term" value="C:cytosol"/>
    <property type="evidence" value="ECO:0007669"/>
    <property type="project" value="TreeGrafter"/>
</dbReference>
<dbReference type="InterPro" id="IPR053392">
    <property type="entry name" value="Transposase_IS30-like"/>
</dbReference>
<dbReference type="OrthoDB" id="9803231at2"/>
<dbReference type="RefSeq" id="WP_110472592.1">
    <property type="nucleotide sequence ID" value="NZ_QJSP01000024.1"/>
</dbReference>
<evidence type="ECO:0000259" key="1">
    <source>
        <dbReference type="Pfam" id="PF00665"/>
    </source>
</evidence>
<dbReference type="Pfam" id="PF00665">
    <property type="entry name" value="rve"/>
    <property type="match status" value="1"/>
</dbReference>
<comment type="caution">
    <text evidence="2">The sequence shown here is derived from an EMBL/GenBank/DDBJ whole genome shotgun (WGS) entry which is preliminary data.</text>
</comment>
<dbReference type="EMBL" id="QJSP01000024">
    <property type="protein sequence ID" value="PYE12161.1"/>
    <property type="molecule type" value="Genomic_DNA"/>
</dbReference>
<dbReference type="GO" id="GO:0015074">
    <property type="term" value="P:DNA integration"/>
    <property type="evidence" value="ECO:0007669"/>
    <property type="project" value="InterPro"/>
</dbReference>
<accession>A0A318RSY4</accession>
<reference evidence="2 3" key="1">
    <citation type="submission" date="2018-06" db="EMBL/GenBank/DDBJ databases">
        <title>Genomic Encyclopedia of Type Strains, Phase IV (KMG-IV): sequencing the most valuable type-strain genomes for metagenomic binning, comparative biology and taxonomic classification.</title>
        <authorList>
            <person name="Goeker M."/>
        </authorList>
    </citation>
    <scope>NUCLEOTIDE SEQUENCE [LARGE SCALE GENOMIC DNA]</scope>
    <source>
        <strain evidence="2 3">DSM 45521</strain>
    </source>
</reference>
<proteinExistence type="predicted"/>
<keyword evidence="3" id="KW-1185">Reference proteome</keyword>
<dbReference type="SUPFAM" id="SSF53098">
    <property type="entry name" value="Ribonuclease H-like"/>
    <property type="match status" value="1"/>
</dbReference>
<dbReference type="GO" id="GO:0032196">
    <property type="term" value="P:transposition"/>
    <property type="evidence" value="ECO:0007669"/>
    <property type="project" value="TreeGrafter"/>
</dbReference>
<dbReference type="PANTHER" id="PTHR10948:SF23">
    <property type="entry name" value="TRANSPOSASE INSI FOR INSERTION SEQUENCE ELEMENT IS30A-RELATED"/>
    <property type="match status" value="1"/>
</dbReference>
<dbReference type="InterPro" id="IPR051917">
    <property type="entry name" value="Transposase-Integrase"/>
</dbReference>
<protein>
    <recommendedName>
        <fullName evidence="1">Integrase catalytic domain-containing protein</fullName>
    </recommendedName>
</protein>
<dbReference type="AlphaFoldDB" id="A0A318RSY4"/>
<dbReference type="PANTHER" id="PTHR10948">
    <property type="entry name" value="TRANSPOSASE"/>
    <property type="match status" value="1"/>
</dbReference>
<name>A0A318RSY4_WILLI</name>
<organism evidence="2 3">
    <name type="scientific">Williamsia limnetica</name>
    <dbReference type="NCBI Taxonomy" id="882452"/>
    <lineage>
        <taxon>Bacteria</taxon>
        <taxon>Bacillati</taxon>
        <taxon>Actinomycetota</taxon>
        <taxon>Actinomycetes</taxon>
        <taxon>Mycobacteriales</taxon>
        <taxon>Nocardiaceae</taxon>
        <taxon>Williamsia</taxon>
    </lineage>
</organism>
<dbReference type="InterPro" id="IPR012337">
    <property type="entry name" value="RNaseH-like_sf"/>
</dbReference>
<dbReference type="NCBIfam" id="NF033563">
    <property type="entry name" value="transpos_IS30"/>
    <property type="match status" value="1"/>
</dbReference>
<gene>
    <name evidence="2" type="ORF">DFR67_1241</name>
</gene>
<evidence type="ECO:0000313" key="3">
    <source>
        <dbReference type="Proteomes" id="UP000247591"/>
    </source>
</evidence>
<sequence>MGTPPVPVMKVRTFWQFKADGMSTKVAATRAGFSERYGRYLVTKAGGVIPTSKFPDDFSMRISPETIYQSVYVLPKGELKREVKRLRTGRAVRMPHRQTDVRRQIVPEELLITHRRPDIEDRALPGDWEGDCILGKDGLSQIGTLVDRMTRYAILLHLPNGRTGEETRDAMVAAIGDLPAEMKRSITWDQGSEMRGAYRDIAIAHSLKVLQPTFTVGTRNQRAHQRASAAVLSQGH</sequence>
<dbReference type="InterPro" id="IPR001584">
    <property type="entry name" value="Integrase_cat-core"/>
</dbReference>
<evidence type="ECO:0000313" key="2">
    <source>
        <dbReference type="EMBL" id="PYE12161.1"/>
    </source>
</evidence>